<gene>
    <name evidence="12" type="primary">lysS</name>
    <name evidence="15" type="ORF">SAMN02927921_03442</name>
</gene>
<feature type="binding site" evidence="12">
    <location>
        <position position="407"/>
    </location>
    <ligand>
        <name>Mg(2+)</name>
        <dbReference type="ChEBI" id="CHEBI:18420"/>
        <label>1</label>
    </ligand>
</feature>
<keyword evidence="7 12" id="KW-0067">ATP-binding</keyword>
<proteinExistence type="inferred from homology"/>
<comment type="cofactor">
    <cofactor evidence="12 13">
        <name>Mg(2+)</name>
        <dbReference type="ChEBI" id="CHEBI:18420"/>
    </cofactor>
    <text evidence="12 13">Binds 3 Mg(2+) ions per subunit.</text>
</comment>
<keyword evidence="6 12" id="KW-0547">Nucleotide-binding</keyword>
<evidence type="ECO:0000256" key="1">
    <source>
        <dbReference type="ARBA" id="ARBA00004496"/>
    </source>
</evidence>
<dbReference type="AlphaFoldDB" id="A0A1K1REG3"/>
<dbReference type="InterPro" id="IPR012340">
    <property type="entry name" value="NA-bd_OB-fold"/>
</dbReference>
<keyword evidence="9 12" id="KW-0648">Protein biosynthesis</keyword>
<keyword evidence="5 12" id="KW-0479">Metal-binding</keyword>
<dbReference type="EMBL" id="FPJE01000023">
    <property type="protein sequence ID" value="SFW70268.1"/>
    <property type="molecule type" value="Genomic_DNA"/>
</dbReference>
<evidence type="ECO:0000256" key="8">
    <source>
        <dbReference type="ARBA" id="ARBA00022842"/>
    </source>
</evidence>
<dbReference type="OrthoDB" id="9801152at2"/>
<dbReference type="InterPro" id="IPR004364">
    <property type="entry name" value="Aa-tRNA-synt_II"/>
</dbReference>
<name>A0A1K1REG3_9FLAO</name>
<evidence type="ECO:0000256" key="12">
    <source>
        <dbReference type="HAMAP-Rule" id="MF_00252"/>
    </source>
</evidence>
<keyword evidence="4 12" id="KW-0436">Ligase</keyword>
<dbReference type="Gene3D" id="2.40.50.140">
    <property type="entry name" value="Nucleic acid-binding proteins"/>
    <property type="match status" value="1"/>
</dbReference>
<evidence type="ECO:0000256" key="11">
    <source>
        <dbReference type="ARBA" id="ARBA00048573"/>
    </source>
</evidence>
<evidence type="ECO:0000256" key="13">
    <source>
        <dbReference type="RuleBase" id="RU000336"/>
    </source>
</evidence>
<comment type="subcellular location">
    <subcellularLocation>
        <location evidence="1 12">Cytoplasm</location>
    </subcellularLocation>
</comment>
<feature type="binding site" evidence="12">
    <location>
        <position position="414"/>
    </location>
    <ligand>
        <name>Mg(2+)</name>
        <dbReference type="ChEBI" id="CHEBI:18420"/>
        <label>1</label>
    </ligand>
</feature>
<dbReference type="Proteomes" id="UP000182248">
    <property type="component" value="Unassembled WGS sequence"/>
</dbReference>
<dbReference type="RefSeq" id="WP_072318677.1">
    <property type="nucleotide sequence ID" value="NZ_FPJE01000023.1"/>
</dbReference>
<dbReference type="GO" id="GO:0004824">
    <property type="term" value="F:lysine-tRNA ligase activity"/>
    <property type="evidence" value="ECO:0007669"/>
    <property type="project" value="UniProtKB-UniRule"/>
</dbReference>
<comment type="catalytic activity">
    <reaction evidence="11 12 13">
        <text>tRNA(Lys) + L-lysine + ATP = L-lysyl-tRNA(Lys) + AMP + diphosphate</text>
        <dbReference type="Rhea" id="RHEA:20792"/>
        <dbReference type="Rhea" id="RHEA-COMP:9696"/>
        <dbReference type="Rhea" id="RHEA-COMP:9697"/>
        <dbReference type="ChEBI" id="CHEBI:30616"/>
        <dbReference type="ChEBI" id="CHEBI:32551"/>
        <dbReference type="ChEBI" id="CHEBI:33019"/>
        <dbReference type="ChEBI" id="CHEBI:78442"/>
        <dbReference type="ChEBI" id="CHEBI:78529"/>
        <dbReference type="ChEBI" id="CHEBI:456215"/>
        <dbReference type="EC" id="6.1.1.6"/>
    </reaction>
</comment>
<dbReference type="InterPro" id="IPR002313">
    <property type="entry name" value="Lys-tRNA-ligase_II"/>
</dbReference>
<sequence>MQLSEQEIVRREKLGKLRELGIDPYPAALYPVDHTSEQIKKGYEEGKKVVIAGRLMSRRIQGKASFAELQDSAGRIQVYFNRDEVCPDDDKTKYNEVYKKLLDIGDIIGVEGTLFTTQVGERTVMVNDFTVLNKSLRPLPLPKVDNEGNVFDEFNDPELRYRQRYVDLVVNPHVKETFIKRTRITTSIRDFFNRKGYLEVETPILQPIPGGAAARPFITHHNALNIPLYLRIANELYLKRLIVGGFDGVYEFAKDFRNEGMDRTHNPEFTVMELYVAYKDYHWMMDMTAQLLEKVALDSNGSSIVNVGKNEINFKAPYPRVPILQAIKEHTGYDVAGMTEDELRNVCKALDIPADETMGKGKLIDEIFGEKCEHHYIQPTFITDYPKEMSPLTKEHRDNPELTERFELMVNGKELANAYSELNDPIDQRQRFEDQLKLSEKGDDEAMFIDQDFLRALEYGMPPTSGIGIGIDRLVMLMTNNSSIQEVLFFPQMRPEKKPLQLSDNEKAILDILKLQKSMPLDTLKNKTELSNKAWDKGMKGLSKLGLIKVEVSGDSKTVVLQDQE</sequence>
<evidence type="ECO:0000313" key="15">
    <source>
        <dbReference type="EMBL" id="SFW70268.1"/>
    </source>
</evidence>
<dbReference type="PANTHER" id="PTHR42918">
    <property type="entry name" value="LYSYL-TRNA SYNTHETASE"/>
    <property type="match status" value="1"/>
</dbReference>
<dbReference type="GO" id="GO:0005524">
    <property type="term" value="F:ATP binding"/>
    <property type="evidence" value="ECO:0007669"/>
    <property type="project" value="UniProtKB-UniRule"/>
</dbReference>
<dbReference type="Pfam" id="PF00152">
    <property type="entry name" value="tRNA-synt_2"/>
    <property type="match status" value="1"/>
</dbReference>
<evidence type="ECO:0000256" key="7">
    <source>
        <dbReference type="ARBA" id="ARBA00022840"/>
    </source>
</evidence>
<dbReference type="GO" id="GO:0000049">
    <property type="term" value="F:tRNA binding"/>
    <property type="evidence" value="ECO:0007669"/>
    <property type="project" value="TreeGrafter"/>
</dbReference>
<dbReference type="NCBIfam" id="TIGR00499">
    <property type="entry name" value="lysS_bact"/>
    <property type="match status" value="1"/>
</dbReference>
<dbReference type="InterPro" id="IPR018149">
    <property type="entry name" value="Lys-tRNA-synth_II_C"/>
</dbReference>
<accession>A0A1K1REG3</accession>
<keyword evidence="8 12" id="KW-0460">Magnesium</keyword>
<dbReference type="STRING" id="1150368.SAMN02927921_03442"/>
<dbReference type="Pfam" id="PF01336">
    <property type="entry name" value="tRNA_anti-codon"/>
    <property type="match status" value="1"/>
</dbReference>
<dbReference type="InterPro" id="IPR004365">
    <property type="entry name" value="NA-bd_OB_tRNA"/>
</dbReference>
<dbReference type="NCBIfam" id="NF001756">
    <property type="entry name" value="PRK00484.1"/>
    <property type="match status" value="1"/>
</dbReference>
<evidence type="ECO:0000256" key="10">
    <source>
        <dbReference type="ARBA" id="ARBA00023146"/>
    </source>
</evidence>
<dbReference type="PROSITE" id="PS50862">
    <property type="entry name" value="AA_TRNA_LIGASE_II"/>
    <property type="match status" value="1"/>
</dbReference>
<evidence type="ECO:0000256" key="2">
    <source>
        <dbReference type="ARBA" id="ARBA00008226"/>
    </source>
</evidence>
<dbReference type="Gene3D" id="3.30.930.10">
    <property type="entry name" value="Bira Bifunctional Protein, Domain 2"/>
    <property type="match status" value="1"/>
</dbReference>
<dbReference type="InterPro" id="IPR045864">
    <property type="entry name" value="aa-tRNA-synth_II/BPL/LPL"/>
</dbReference>
<dbReference type="GO" id="GO:0006430">
    <property type="term" value="P:lysyl-tRNA aminoacylation"/>
    <property type="evidence" value="ECO:0007669"/>
    <property type="project" value="UniProtKB-UniRule"/>
</dbReference>
<feature type="binding site" evidence="12">
    <location>
        <position position="414"/>
    </location>
    <ligand>
        <name>Mg(2+)</name>
        <dbReference type="ChEBI" id="CHEBI:18420"/>
        <label>2</label>
    </ligand>
</feature>
<dbReference type="SUPFAM" id="SSF55681">
    <property type="entry name" value="Class II aaRS and biotin synthetases"/>
    <property type="match status" value="1"/>
</dbReference>
<reference evidence="15 16" key="1">
    <citation type="submission" date="2016-11" db="EMBL/GenBank/DDBJ databases">
        <authorList>
            <person name="Jaros S."/>
            <person name="Januszkiewicz K."/>
            <person name="Wedrychowicz H."/>
        </authorList>
    </citation>
    <scope>NUCLEOTIDE SEQUENCE [LARGE SCALE GENOMIC DNA]</scope>
    <source>
        <strain evidence="15 16">CGMCC 1.12145</strain>
    </source>
</reference>
<dbReference type="PANTHER" id="PTHR42918:SF15">
    <property type="entry name" value="LYSINE--TRNA LIGASE, CHLOROPLASTIC_MITOCHONDRIAL"/>
    <property type="match status" value="1"/>
</dbReference>
<evidence type="ECO:0000256" key="3">
    <source>
        <dbReference type="ARBA" id="ARBA00022490"/>
    </source>
</evidence>
<keyword evidence="10 12" id="KW-0030">Aminoacyl-tRNA synthetase</keyword>
<protein>
    <recommendedName>
        <fullName evidence="12">Lysine--tRNA ligase</fullName>
        <ecNumber evidence="12">6.1.1.6</ecNumber>
    </recommendedName>
    <alternativeName>
        <fullName evidence="12">Lysyl-tRNA synthetase</fullName>
        <shortName evidence="12">LysRS</shortName>
    </alternativeName>
</protein>
<organism evidence="15 16">
    <name type="scientific">Sinomicrobium oceani</name>
    <dbReference type="NCBI Taxonomy" id="1150368"/>
    <lineage>
        <taxon>Bacteria</taxon>
        <taxon>Pseudomonadati</taxon>
        <taxon>Bacteroidota</taxon>
        <taxon>Flavobacteriia</taxon>
        <taxon>Flavobacteriales</taxon>
        <taxon>Flavobacteriaceae</taxon>
        <taxon>Sinomicrobium</taxon>
    </lineage>
</organism>
<dbReference type="InterPro" id="IPR044136">
    <property type="entry name" value="Lys-tRNA-ligase_II_N"/>
</dbReference>
<keyword evidence="3 12" id="KW-0963">Cytoplasm</keyword>
<dbReference type="PRINTS" id="PR00982">
    <property type="entry name" value="TRNASYNTHLYS"/>
</dbReference>
<dbReference type="FunFam" id="2.40.50.140:FF:000024">
    <property type="entry name" value="Lysine--tRNA ligase"/>
    <property type="match status" value="1"/>
</dbReference>
<evidence type="ECO:0000256" key="9">
    <source>
        <dbReference type="ARBA" id="ARBA00022917"/>
    </source>
</evidence>
<evidence type="ECO:0000313" key="16">
    <source>
        <dbReference type="Proteomes" id="UP000182248"/>
    </source>
</evidence>
<evidence type="ECO:0000259" key="14">
    <source>
        <dbReference type="PROSITE" id="PS50862"/>
    </source>
</evidence>
<evidence type="ECO:0000256" key="6">
    <source>
        <dbReference type="ARBA" id="ARBA00022741"/>
    </source>
</evidence>
<comment type="similarity">
    <text evidence="2 12">Belongs to the class-II aminoacyl-tRNA synthetase family.</text>
</comment>
<dbReference type="CDD" id="cd04322">
    <property type="entry name" value="LysRS_N"/>
    <property type="match status" value="1"/>
</dbReference>
<dbReference type="HAMAP" id="MF_00252">
    <property type="entry name" value="Lys_tRNA_synth_class2"/>
    <property type="match status" value="1"/>
</dbReference>
<dbReference type="EC" id="6.1.1.6" evidence="12"/>
<dbReference type="InterPro" id="IPR006195">
    <property type="entry name" value="aa-tRNA-synth_II"/>
</dbReference>
<feature type="domain" description="Aminoacyl-transfer RNA synthetases class-II family profile" evidence="14">
    <location>
        <begin position="181"/>
        <end position="495"/>
    </location>
</feature>
<dbReference type="CDD" id="cd00775">
    <property type="entry name" value="LysRS_core"/>
    <property type="match status" value="1"/>
</dbReference>
<evidence type="ECO:0000256" key="5">
    <source>
        <dbReference type="ARBA" id="ARBA00022723"/>
    </source>
</evidence>
<evidence type="ECO:0000256" key="4">
    <source>
        <dbReference type="ARBA" id="ARBA00022598"/>
    </source>
</evidence>
<comment type="subunit">
    <text evidence="12">Homodimer.</text>
</comment>
<dbReference type="GO" id="GO:0000287">
    <property type="term" value="F:magnesium ion binding"/>
    <property type="evidence" value="ECO:0007669"/>
    <property type="project" value="UniProtKB-UniRule"/>
</dbReference>
<keyword evidence="16" id="KW-1185">Reference proteome</keyword>
<dbReference type="SUPFAM" id="SSF50249">
    <property type="entry name" value="Nucleic acid-binding proteins"/>
    <property type="match status" value="1"/>
</dbReference>
<dbReference type="FunFam" id="3.30.930.10:FF:000238">
    <property type="entry name" value="Lysine--tRNA ligase"/>
    <property type="match status" value="1"/>
</dbReference>
<dbReference type="GO" id="GO:0005829">
    <property type="term" value="C:cytosol"/>
    <property type="evidence" value="ECO:0007669"/>
    <property type="project" value="TreeGrafter"/>
</dbReference>